<evidence type="ECO:0000256" key="11">
    <source>
        <dbReference type="ARBA" id="ARBA00038068"/>
    </source>
</evidence>
<name>A0A8J2JVM1_9HEXA</name>
<gene>
    <name evidence="13" type="ORF">AFUS01_LOCUS4925</name>
</gene>
<feature type="non-terminal residue" evidence="13">
    <location>
        <position position="1"/>
    </location>
</feature>
<dbReference type="GO" id="GO:0033749">
    <property type="term" value="F:histone H4R3 demethylase activity"/>
    <property type="evidence" value="ECO:0007669"/>
    <property type="project" value="TreeGrafter"/>
</dbReference>
<evidence type="ECO:0000313" key="13">
    <source>
        <dbReference type="EMBL" id="CAG7709945.1"/>
    </source>
</evidence>
<proteinExistence type="inferred from homology"/>
<keyword evidence="5" id="KW-0223">Dioxygenase</keyword>
<keyword evidence="10" id="KW-0539">Nucleus</keyword>
<dbReference type="GO" id="GO:0046872">
    <property type="term" value="F:metal ion binding"/>
    <property type="evidence" value="ECO:0007669"/>
    <property type="project" value="UniProtKB-KW"/>
</dbReference>
<evidence type="ECO:0000256" key="7">
    <source>
        <dbReference type="ARBA" id="ARBA00023004"/>
    </source>
</evidence>
<evidence type="ECO:0000256" key="3">
    <source>
        <dbReference type="ARBA" id="ARBA00022723"/>
    </source>
</evidence>
<dbReference type="PROSITE" id="PS51184">
    <property type="entry name" value="JMJC"/>
    <property type="match status" value="1"/>
</dbReference>
<evidence type="ECO:0000313" key="14">
    <source>
        <dbReference type="Proteomes" id="UP000708208"/>
    </source>
</evidence>
<dbReference type="AlphaFoldDB" id="A0A8J2JVM1"/>
<evidence type="ECO:0000256" key="8">
    <source>
        <dbReference type="ARBA" id="ARBA00023015"/>
    </source>
</evidence>
<evidence type="ECO:0000256" key="10">
    <source>
        <dbReference type="ARBA" id="ARBA00023242"/>
    </source>
</evidence>
<evidence type="ECO:0000256" key="2">
    <source>
        <dbReference type="ARBA" id="ARBA00004123"/>
    </source>
</evidence>
<keyword evidence="3" id="KW-0479">Metal-binding</keyword>
<organism evidence="13 14">
    <name type="scientific">Allacma fusca</name>
    <dbReference type="NCBI Taxonomy" id="39272"/>
    <lineage>
        <taxon>Eukaryota</taxon>
        <taxon>Metazoa</taxon>
        <taxon>Ecdysozoa</taxon>
        <taxon>Arthropoda</taxon>
        <taxon>Hexapoda</taxon>
        <taxon>Collembola</taxon>
        <taxon>Symphypleona</taxon>
        <taxon>Sminthuridae</taxon>
        <taxon>Allacma</taxon>
    </lineage>
</organism>
<sequence length="313" mass="36518">MERNRLVGDVYDDFEIRAKKRIKDAKLRVRPEMKSKCAWCERNYLKSFDCSLNFFVEANHKWTIHRLAKTFRIQKFKCGEDNAGYSVKMKTKYYVEYSQTTKGDLFQYARERRRPPYRLFIMGAARSGTGIHIDPLGTNAWNALLSGHKHWCLFPSNTPKELIKVNHFEGGKQQDEAITWFNLIYPTTQHPCWPEDVKPLEFLQGPGETVFVPGGWWHVVLNMDSRIAVTQMIQRKPRLRLIPVPAISIFCDWKSVPAKTRLYITLRYLATGDHLRTIATNFSMGTSTVWTIVHECLPAIYNALHGEYLRWPS</sequence>
<keyword evidence="7" id="KW-0408">Iron</keyword>
<dbReference type="InterPro" id="IPR050910">
    <property type="entry name" value="JMJD6_ArgDemeth/LysHydrox"/>
</dbReference>
<evidence type="ECO:0000256" key="5">
    <source>
        <dbReference type="ARBA" id="ARBA00022964"/>
    </source>
</evidence>
<dbReference type="GO" id="GO:0106140">
    <property type="term" value="F:P-TEFb complex binding"/>
    <property type="evidence" value="ECO:0007669"/>
    <property type="project" value="TreeGrafter"/>
</dbReference>
<dbReference type="PANTHER" id="PTHR12480:SF32">
    <property type="entry name" value="BIFUNCTIONAL ARGININE DEMETHYLASE AND LYSYL-HYDROXYLASE JMJD6"/>
    <property type="match status" value="1"/>
</dbReference>
<evidence type="ECO:0000256" key="6">
    <source>
        <dbReference type="ARBA" id="ARBA00023002"/>
    </source>
</evidence>
<reference evidence="13" key="1">
    <citation type="submission" date="2021-06" db="EMBL/GenBank/DDBJ databases">
        <authorList>
            <person name="Hodson N. C."/>
            <person name="Mongue J. A."/>
            <person name="Jaron S. K."/>
        </authorList>
    </citation>
    <scope>NUCLEOTIDE SEQUENCE</scope>
</reference>
<evidence type="ECO:0000259" key="12">
    <source>
        <dbReference type="PROSITE" id="PS51184"/>
    </source>
</evidence>
<dbReference type="GO" id="GO:0005737">
    <property type="term" value="C:cytoplasm"/>
    <property type="evidence" value="ECO:0007669"/>
    <property type="project" value="TreeGrafter"/>
</dbReference>
<dbReference type="GO" id="GO:0006909">
    <property type="term" value="P:phagocytosis"/>
    <property type="evidence" value="ECO:0007669"/>
    <property type="project" value="TreeGrafter"/>
</dbReference>
<comment type="cofactor">
    <cofactor evidence="1">
        <name>Fe(2+)</name>
        <dbReference type="ChEBI" id="CHEBI:29033"/>
    </cofactor>
</comment>
<evidence type="ECO:0000256" key="9">
    <source>
        <dbReference type="ARBA" id="ARBA00023163"/>
    </source>
</evidence>
<comment type="similarity">
    <text evidence="11">Belongs to the JMJD6 family.</text>
</comment>
<protein>
    <recommendedName>
        <fullName evidence="12">JmjC domain-containing protein</fullName>
    </recommendedName>
</protein>
<dbReference type="EMBL" id="CAJVCH010031125">
    <property type="protein sequence ID" value="CAG7709945.1"/>
    <property type="molecule type" value="Genomic_DNA"/>
</dbReference>
<dbReference type="Pfam" id="PF02373">
    <property type="entry name" value="JmjC"/>
    <property type="match status" value="1"/>
</dbReference>
<evidence type="ECO:0000256" key="4">
    <source>
        <dbReference type="ARBA" id="ARBA00022853"/>
    </source>
</evidence>
<feature type="domain" description="JmjC" evidence="12">
    <location>
        <begin position="84"/>
        <end position="270"/>
    </location>
</feature>
<dbReference type="Proteomes" id="UP000708208">
    <property type="component" value="Unassembled WGS sequence"/>
</dbReference>
<keyword evidence="4" id="KW-0156">Chromatin regulator</keyword>
<accession>A0A8J2JVM1</accession>
<keyword evidence="8" id="KW-0805">Transcription regulation</keyword>
<dbReference type="PANTHER" id="PTHR12480">
    <property type="entry name" value="ARGININE DEMETHYLASE AND LYSYL-HYDROXYLASE JMJD"/>
    <property type="match status" value="1"/>
</dbReference>
<comment type="subcellular location">
    <subcellularLocation>
        <location evidence="2">Nucleus</location>
    </subcellularLocation>
</comment>
<keyword evidence="6" id="KW-0560">Oxidoreductase</keyword>
<keyword evidence="9" id="KW-0804">Transcription</keyword>
<evidence type="ECO:0000256" key="1">
    <source>
        <dbReference type="ARBA" id="ARBA00001954"/>
    </source>
</evidence>
<dbReference type="InterPro" id="IPR003347">
    <property type="entry name" value="JmjC_dom"/>
</dbReference>
<dbReference type="OrthoDB" id="424465at2759"/>
<keyword evidence="14" id="KW-1185">Reference proteome</keyword>
<dbReference type="GO" id="GO:0005634">
    <property type="term" value="C:nucleus"/>
    <property type="evidence" value="ECO:0007669"/>
    <property type="project" value="UniProtKB-SubCell"/>
</dbReference>
<dbReference type="SMART" id="SM00558">
    <property type="entry name" value="JmjC"/>
    <property type="match status" value="1"/>
</dbReference>
<comment type="caution">
    <text evidence="13">The sequence shown here is derived from an EMBL/GenBank/DDBJ whole genome shotgun (WGS) entry which is preliminary data.</text>
</comment>